<gene>
    <name evidence="2" type="ORF">AMSG_03869</name>
</gene>
<dbReference type="eggNOG" id="KOG3947">
    <property type="taxonomic scope" value="Eukaryota"/>
</dbReference>
<dbReference type="RefSeq" id="XP_013759122.1">
    <property type="nucleotide sequence ID" value="XM_013903668.1"/>
</dbReference>
<dbReference type="PANTHER" id="PTHR12905:SF0">
    <property type="entry name" value="CALCINEURIN-LIKE PHOSPHOESTERASE DOMAIN-CONTAINING PROTEIN"/>
    <property type="match status" value="1"/>
</dbReference>
<dbReference type="EMBL" id="GL349448">
    <property type="protein sequence ID" value="KNC47638.1"/>
    <property type="molecule type" value="Genomic_DNA"/>
</dbReference>
<dbReference type="PANTHER" id="PTHR12905">
    <property type="entry name" value="METALLOPHOSPHOESTERASE"/>
    <property type="match status" value="1"/>
</dbReference>
<dbReference type="InterPro" id="IPR004843">
    <property type="entry name" value="Calcineurin-like_PHP"/>
</dbReference>
<protein>
    <submittedName>
        <fullName evidence="2">Ser/Thr protein phosphatase</fullName>
    </submittedName>
</protein>
<dbReference type="InterPro" id="IPR035992">
    <property type="entry name" value="Ricin_B-like_lectins"/>
</dbReference>
<accession>A0A0L0D8M2</accession>
<evidence type="ECO:0000313" key="3">
    <source>
        <dbReference type="Proteomes" id="UP000054408"/>
    </source>
</evidence>
<dbReference type="GO" id="GO:0016787">
    <property type="term" value="F:hydrolase activity"/>
    <property type="evidence" value="ECO:0007669"/>
    <property type="project" value="InterPro"/>
</dbReference>
<dbReference type="Gene3D" id="2.80.10.50">
    <property type="match status" value="1"/>
</dbReference>
<dbReference type="InterPro" id="IPR051693">
    <property type="entry name" value="UPF0046_metallophosphoest"/>
</dbReference>
<dbReference type="Pfam" id="PF00149">
    <property type="entry name" value="Metallophos"/>
    <property type="match status" value="1"/>
</dbReference>
<sequence>MSHVSVAHAGRAGRGSAQVTIVHISDTHCRHRELTDGLPPGDVLIHSGDILNRGEKDVAEDFNAWLGELDYAVKVVVIGNHDTAFKGMSRDEIAAFFSNADYYVQNETVVVEPFGFTLWGSPVTNCYPTSMFGVTSASKRNKVWGTCPAGVDVAVTHMPPLAILDLAWHSTSKTTRVRCDVPECGKDSHRACLSHWGDAGLRAHMLHVAQPSLHLFGHVHDEVGSVRHGRTRFVNSAINEAFTVHTVSLAFDPHGQREALDSGATIVGNYEVCPAKDGAVFLVDSSEDDTVLDVDRGVAEPGNQVILWKKLRGARANQTWRLHPNGGIVSSLDDDLMLAHDGSGLVIDSKTNSSFDHVVWRITTPGNIELLLK</sequence>
<evidence type="ECO:0000313" key="2">
    <source>
        <dbReference type="EMBL" id="KNC47638.1"/>
    </source>
</evidence>
<dbReference type="Gene3D" id="3.60.21.10">
    <property type="match status" value="1"/>
</dbReference>
<proteinExistence type="predicted"/>
<evidence type="ECO:0000259" key="1">
    <source>
        <dbReference type="Pfam" id="PF00149"/>
    </source>
</evidence>
<dbReference type="OrthoDB" id="630188at2759"/>
<dbReference type="Proteomes" id="UP000054408">
    <property type="component" value="Unassembled WGS sequence"/>
</dbReference>
<name>A0A0L0D8M2_THETB</name>
<dbReference type="GeneID" id="25563440"/>
<keyword evidence="3" id="KW-1185">Reference proteome</keyword>
<dbReference type="InterPro" id="IPR029052">
    <property type="entry name" value="Metallo-depent_PP-like"/>
</dbReference>
<organism evidence="2 3">
    <name type="scientific">Thecamonas trahens ATCC 50062</name>
    <dbReference type="NCBI Taxonomy" id="461836"/>
    <lineage>
        <taxon>Eukaryota</taxon>
        <taxon>Apusozoa</taxon>
        <taxon>Apusomonadida</taxon>
        <taxon>Apusomonadidae</taxon>
        <taxon>Thecamonas</taxon>
    </lineage>
</organism>
<dbReference type="SUPFAM" id="SSF50370">
    <property type="entry name" value="Ricin B-like lectins"/>
    <property type="match status" value="1"/>
</dbReference>
<dbReference type="AlphaFoldDB" id="A0A0L0D8M2"/>
<dbReference type="SUPFAM" id="SSF56300">
    <property type="entry name" value="Metallo-dependent phosphatases"/>
    <property type="match status" value="1"/>
</dbReference>
<feature type="domain" description="Calcineurin-like phosphoesterase" evidence="1">
    <location>
        <begin position="20"/>
        <end position="221"/>
    </location>
</feature>
<reference evidence="2 3" key="1">
    <citation type="submission" date="2010-05" db="EMBL/GenBank/DDBJ databases">
        <title>The Genome Sequence of Thecamonas trahens ATCC 50062.</title>
        <authorList>
            <consortium name="The Broad Institute Genome Sequencing Platform"/>
            <person name="Russ C."/>
            <person name="Cuomo C."/>
            <person name="Shea T."/>
            <person name="Young S.K."/>
            <person name="Zeng Q."/>
            <person name="Koehrsen M."/>
            <person name="Haas B."/>
            <person name="Borodovsky M."/>
            <person name="Guigo R."/>
            <person name="Alvarado L."/>
            <person name="Berlin A."/>
            <person name="Bochicchio J."/>
            <person name="Borenstein D."/>
            <person name="Chapman S."/>
            <person name="Chen Z."/>
            <person name="Freedman E."/>
            <person name="Gellesch M."/>
            <person name="Goldberg J."/>
            <person name="Griggs A."/>
            <person name="Gujja S."/>
            <person name="Heilman E."/>
            <person name="Heiman D."/>
            <person name="Hepburn T."/>
            <person name="Howarth C."/>
            <person name="Jen D."/>
            <person name="Larson L."/>
            <person name="Mehta T."/>
            <person name="Park D."/>
            <person name="Pearson M."/>
            <person name="Roberts A."/>
            <person name="Saif S."/>
            <person name="Shenoy N."/>
            <person name="Sisk P."/>
            <person name="Stolte C."/>
            <person name="Sykes S."/>
            <person name="Thomson T."/>
            <person name="Walk T."/>
            <person name="White J."/>
            <person name="Yandava C."/>
            <person name="Burger G."/>
            <person name="Gray M.W."/>
            <person name="Holland P.W.H."/>
            <person name="King N."/>
            <person name="Lang F.B.F."/>
            <person name="Roger A.J."/>
            <person name="Ruiz-Trillo I."/>
            <person name="Lander E."/>
            <person name="Nusbaum C."/>
        </authorList>
    </citation>
    <scope>NUCLEOTIDE SEQUENCE [LARGE SCALE GENOMIC DNA]</scope>
    <source>
        <strain evidence="2 3">ATCC 50062</strain>
    </source>
</reference>